<dbReference type="AlphaFoldDB" id="A0A133L4K0"/>
<comment type="caution">
    <text evidence="1">The sequence shown here is derived from an EMBL/GenBank/DDBJ whole genome shotgun (WGS) entry which is preliminary data.</text>
</comment>
<gene>
    <name evidence="1" type="ORF">HMPREF3213_00041</name>
</gene>
<evidence type="ECO:0000313" key="2">
    <source>
        <dbReference type="Proteomes" id="UP000070376"/>
    </source>
</evidence>
<dbReference type="EMBL" id="LRPN01000002">
    <property type="protein sequence ID" value="KWZ86410.1"/>
    <property type="molecule type" value="Genomic_DNA"/>
</dbReference>
<proteinExistence type="predicted"/>
<dbReference type="PATRIC" id="fig|1398.22.peg.41"/>
<dbReference type="Proteomes" id="UP000070376">
    <property type="component" value="Unassembled WGS sequence"/>
</dbReference>
<name>A0A133L4K0_HEYCO</name>
<organism evidence="1 2">
    <name type="scientific">Heyndrickxia coagulans</name>
    <name type="common">Weizmannia coagulans</name>
    <dbReference type="NCBI Taxonomy" id="1398"/>
    <lineage>
        <taxon>Bacteria</taxon>
        <taxon>Bacillati</taxon>
        <taxon>Bacillota</taxon>
        <taxon>Bacilli</taxon>
        <taxon>Bacillales</taxon>
        <taxon>Bacillaceae</taxon>
        <taxon>Heyndrickxia</taxon>
    </lineage>
</organism>
<accession>A0A133L4K0</accession>
<reference evidence="2" key="1">
    <citation type="submission" date="2016-01" db="EMBL/GenBank/DDBJ databases">
        <authorList>
            <person name="Mitreva M."/>
            <person name="Pepin K.H."/>
            <person name="Mihindukulasuriya K.A."/>
            <person name="Fulton R."/>
            <person name="Fronick C."/>
            <person name="O'Laughlin M."/>
            <person name="Miner T."/>
            <person name="Herter B."/>
            <person name="Rosa B.A."/>
            <person name="Cordes M."/>
            <person name="Tomlinson C."/>
            <person name="Wollam A."/>
            <person name="Palsikar V.B."/>
            <person name="Mardis E.R."/>
            <person name="Wilson R.K."/>
        </authorList>
    </citation>
    <scope>NUCLEOTIDE SEQUENCE [LARGE SCALE GENOMIC DNA]</scope>
    <source>
        <strain evidence="2">GED7749B</strain>
    </source>
</reference>
<protein>
    <submittedName>
        <fullName evidence="1">Uncharacterized protein</fullName>
    </submittedName>
</protein>
<evidence type="ECO:0000313" key="1">
    <source>
        <dbReference type="EMBL" id="KWZ86410.1"/>
    </source>
</evidence>
<sequence>MLTRPGCSNIFQNLMLRHKACIIKKSLKSAVYQSLCCITPGFCV</sequence>